<dbReference type="InterPro" id="IPR027268">
    <property type="entry name" value="Peptidase_M4/M1_CTD_sf"/>
</dbReference>
<evidence type="ECO:0000313" key="16">
    <source>
        <dbReference type="Proteomes" id="UP000189580"/>
    </source>
</evidence>
<dbReference type="GO" id="GO:0043171">
    <property type="term" value="P:peptide catabolic process"/>
    <property type="evidence" value="ECO:0007669"/>
    <property type="project" value="TreeGrafter"/>
</dbReference>
<dbReference type="SUPFAM" id="SSF63737">
    <property type="entry name" value="Leukotriene A4 hydrolase N-terminal domain"/>
    <property type="match status" value="1"/>
</dbReference>
<dbReference type="EMBL" id="CP014501">
    <property type="protein sequence ID" value="ANB13452.1"/>
    <property type="molecule type" value="Genomic_DNA"/>
</dbReference>
<dbReference type="Proteomes" id="UP000189580">
    <property type="component" value="Chromosome a"/>
</dbReference>
<dbReference type="GO" id="GO:0005737">
    <property type="term" value="C:cytoplasm"/>
    <property type="evidence" value="ECO:0007669"/>
    <property type="project" value="TreeGrafter"/>
</dbReference>
<keyword evidence="7 11" id="KW-0482">Metalloprotease</keyword>
<dbReference type="InterPro" id="IPR050344">
    <property type="entry name" value="Peptidase_M1_aminopeptidases"/>
</dbReference>
<dbReference type="Pfam" id="PF11838">
    <property type="entry name" value="ERAP1_C"/>
    <property type="match status" value="1"/>
</dbReference>
<keyword evidence="6 9" id="KW-0862">Zinc</keyword>
<protein>
    <recommendedName>
        <fullName evidence="11">Aminopeptidase</fullName>
        <ecNumber evidence="11">3.4.11.-</ecNumber>
    </recommendedName>
</protein>
<dbReference type="InterPro" id="IPR034016">
    <property type="entry name" value="M1_APN-typ"/>
</dbReference>
<keyword evidence="3 11" id="KW-0645">Protease</keyword>
<dbReference type="GO" id="GO:0008270">
    <property type="term" value="F:zinc ion binding"/>
    <property type="evidence" value="ECO:0007669"/>
    <property type="project" value="UniProtKB-UniRule"/>
</dbReference>
<organism evidence="15 16">
    <name type="scientific">Sugiyamaella lignohabitans</name>
    <dbReference type="NCBI Taxonomy" id="796027"/>
    <lineage>
        <taxon>Eukaryota</taxon>
        <taxon>Fungi</taxon>
        <taxon>Dikarya</taxon>
        <taxon>Ascomycota</taxon>
        <taxon>Saccharomycotina</taxon>
        <taxon>Dipodascomycetes</taxon>
        <taxon>Dipodascales</taxon>
        <taxon>Trichomonascaceae</taxon>
        <taxon>Sugiyamaella</taxon>
    </lineage>
</organism>
<keyword evidence="2 11" id="KW-0031">Aminopeptidase</keyword>
<dbReference type="GO" id="GO:0006508">
    <property type="term" value="P:proteolysis"/>
    <property type="evidence" value="ECO:0007669"/>
    <property type="project" value="UniProtKB-KW"/>
</dbReference>
<evidence type="ECO:0000256" key="5">
    <source>
        <dbReference type="ARBA" id="ARBA00022801"/>
    </source>
</evidence>
<accession>A0A167DYT3</accession>
<evidence type="ECO:0000256" key="11">
    <source>
        <dbReference type="RuleBase" id="RU364040"/>
    </source>
</evidence>
<dbReference type="FunFam" id="1.25.50.20:FF:000002">
    <property type="entry name" value="Aminopeptidase"/>
    <property type="match status" value="1"/>
</dbReference>
<evidence type="ECO:0000256" key="10">
    <source>
        <dbReference type="PIRSR" id="PIRSR634016-4"/>
    </source>
</evidence>
<evidence type="ECO:0000259" key="14">
    <source>
        <dbReference type="Pfam" id="PF17900"/>
    </source>
</evidence>
<dbReference type="GO" id="GO:0042277">
    <property type="term" value="F:peptide binding"/>
    <property type="evidence" value="ECO:0007669"/>
    <property type="project" value="TreeGrafter"/>
</dbReference>
<dbReference type="Pfam" id="PF01433">
    <property type="entry name" value="Peptidase_M1"/>
    <property type="match status" value="1"/>
</dbReference>
<evidence type="ECO:0000256" key="7">
    <source>
        <dbReference type="ARBA" id="ARBA00023049"/>
    </source>
</evidence>
<dbReference type="PANTHER" id="PTHR11533:SF171">
    <property type="entry name" value="AMINOPEPTIDASE"/>
    <property type="match status" value="1"/>
</dbReference>
<name>A0A167DYT3_9ASCO</name>
<dbReference type="InterPro" id="IPR001930">
    <property type="entry name" value="Peptidase_M1"/>
</dbReference>
<dbReference type="GO" id="GO:0070006">
    <property type="term" value="F:metalloaminopeptidase activity"/>
    <property type="evidence" value="ECO:0007669"/>
    <property type="project" value="TreeGrafter"/>
</dbReference>
<dbReference type="FunFam" id="1.10.390.10:FF:000001">
    <property type="entry name" value="Aminopeptidase"/>
    <property type="match status" value="1"/>
</dbReference>
<dbReference type="Gene3D" id="1.10.390.10">
    <property type="entry name" value="Neutral Protease Domain 2"/>
    <property type="match status" value="1"/>
</dbReference>
<evidence type="ECO:0000256" key="6">
    <source>
        <dbReference type="ARBA" id="ARBA00022833"/>
    </source>
</evidence>
<evidence type="ECO:0000256" key="2">
    <source>
        <dbReference type="ARBA" id="ARBA00022438"/>
    </source>
</evidence>
<feature type="binding site" evidence="9">
    <location>
        <position position="333"/>
    </location>
    <ligand>
        <name>Zn(2+)</name>
        <dbReference type="ChEBI" id="CHEBI:29105"/>
        <note>catalytic</note>
    </ligand>
</feature>
<evidence type="ECO:0000259" key="13">
    <source>
        <dbReference type="Pfam" id="PF11838"/>
    </source>
</evidence>
<dbReference type="Gene3D" id="2.60.40.1730">
    <property type="entry name" value="tricorn interacting facor f3 domain"/>
    <property type="match status" value="1"/>
</dbReference>
<comment type="similarity">
    <text evidence="1 11">Belongs to the peptidase M1 family.</text>
</comment>
<evidence type="ECO:0000259" key="12">
    <source>
        <dbReference type="Pfam" id="PF01433"/>
    </source>
</evidence>
<evidence type="ECO:0000256" key="3">
    <source>
        <dbReference type="ARBA" id="ARBA00022670"/>
    </source>
</evidence>
<evidence type="ECO:0000256" key="9">
    <source>
        <dbReference type="PIRSR" id="PIRSR634016-3"/>
    </source>
</evidence>
<evidence type="ECO:0000313" key="15">
    <source>
        <dbReference type="EMBL" id="ANB13452.1"/>
    </source>
</evidence>
<feature type="domain" description="Peptidase M1 membrane alanine aminopeptidase" evidence="12">
    <location>
        <begin position="262"/>
        <end position="478"/>
    </location>
</feature>
<dbReference type="SUPFAM" id="SSF55486">
    <property type="entry name" value="Metalloproteases ('zincins'), catalytic domain"/>
    <property type="match status" value="1"/>
</dbReference>
<dbReference type="GeneID" id="30033579"/>
<dbReference type="FunFam" id="2.60.40.1730:FF:000002">
    <property type="entry name" value="Aminopeptidase"/>
    <property type="match status" value="1"/>
</dbReference>
<evidence type="ECO:0000256" key="8">
    <source>
        <dbReference type="PIRSR" id="PIRSR634016-1"/>
    </source>
</evidence>
<keyword evidence="4 9" id="KW-0479">Metal-binding</keyword>
<evidence type="ECO:0000256" key="4">
    <source>
        <dbReference type="ARBA" id="ARBA00022723"/>
    </source>
</evidence>
<keyword evidence="5 11" id="KW-0378">Hydrolase</keyword>
<dbReference type="EC" id="3.4.11.-" evidence="11"/>
<proteinExistence type="inferred from homology"/>
<dbReference type="Gene3D" id="1.25.50.20">
    <property type="match status" value="1"/>
</dbReference>
<comment type="cofactor">
    <cofactor evidence="9 11">
        <name>Zn(2+)</name>
        <dbReference type="ChEBI" id="CHEBI:29105"/>
    </cofactor>
    <text evidence="9 11">Binds 1 zinc ion per subunit.</text>
</comment>
<feature type="binding site" evidence="9">
    <location>
        <position position="337"/>
    </location>
    <ligand>
        <name>Zn(2+)</name>
        <dbReference type="ChEBI" id="CHEBI:29105"/>
        <note>catalytic</note>
    </ligand>
</feature>
<dbReference type="Gene3D" id="2.60.40.1910">
    <property type="match status" value="1"/>
</dbReference>
<sequence length="895" mass="99912">MTDREILPKDLKPVHYALSVFNIDSQKYTFSGNVVIDFKLVSESSVEAIHLNYRGLKVTKGSALVQQAAKTESTIEVTEISYDEKVEVVTLKLAEPIQPGATKIQVSVDYEAKIWDNMAGFYRSKYKTPEGEDAVMLSTQFESTDARRAFPCVDEPNQKATFDFKITVPENWTALSNMPVVSSKPIDGDGKKAVSAESTASGSTSLKVVAFETTPVMSTYLLAWATGDFEYIEAFTDRSYNGKKIPVRVYTTKGLVKQGQLALESAVKIIDLFSEVFDIDYMLPKADLLAVHEFSHGAMENWGLVTYRTTAVLFDELTSDSSYKTRVVYVVAHELAHQWFGNLVTMDWWNELWLNEGFATWVGWFAVDHLYPDWDVFTGFVFESLQGALALDALRGSHPIEVPVRSGLEIDQVFDHISYLKGASTIRMLSTQLTVETFLKGVSNYLKKHAYSNARTADLWASLSEVSGVDVAAAMENWIEKIGFPLLKVQEDENTGDVTVRQDRFLSTGDVSLNENETEWWIPLVIDSDAKADSSTILDQREITIPALASGDNFFKLNKDQTAIYRVSYSEERLEKLGKSINRLSAKDKIGLVADTAATASAGVGSTPGLLAFLDALKEEKNYFVWSEILQRLATLRSVFALHSKEVTSGLVKFTEHLITPTLNRLGWEFSKDDDFLTVRLRALIILAGGTVGIKSVVDESISRFNKYKTGDKTVIHPSVKKAIFATVLKYATGIELQEAYEVVRKELANPTSVDGRELAAFALGNVQDASLIKSSLGMILSGEVPVQDVHTIGTSLAANPASREQTWEFIKSNWTDVYKKFSSNMVVLDRFVRVVVSQFASEEDYNDISAFFSEKDNKGYDRSLSQALDVIKSKYQWVARETTAVEKWLEDNKF</sequence>
<dbReference type="InterPro" id="IPR042097">
    <property type="entry name" value="Aminopeptidase_N-like_N_sf"/>
</dbReference>
<dbReference type="GO" id="GO:0016020">
    <property type="term" value="C:membrane"/>
    <property type="evidence" value="ECO:0007669"/>
    <property type="project" value="TreeGrafter"/>
</dbReference>
<dbReference type="OrthoDB" id="10031169at2759"/>
<feature type="site" description="Transition state stabilizer" evidence="10">
    <location>
        <position position="419"/>
    </location>
</feature>
<feature type="active site" description="Proton acceptor" evidence="8">
    <location>
        <position position="334"/>
    </location>
</feature>
<dbReference type="AlphaFoldDB" id="A0A167DYT3"/>
<dbReference type="CDD" id="cd09601">
    <property type="entry name" value="M1_APN-Q_like"/>
    <property type="match status" value="1"/>
</dbReference>
<dbReference type="InterPro" id="IPR045357">
    <property type="entry name" value="Aminopeptidase_N-like_N"/>
</dbReference>
<dbReference type="PANTHER" id="PTHR11533">
    <property type="entry name" value="PROTEASE M1 ZINC METALLOPROTEASE"/>
    <property type="match status" value="1"/>
</dbReference>
<gene>
    <name evidence="15" type="primary">APE2</name>
    <name evidence="15" type="ORF">AWJ20_1743</name>
</gene>
<dbReference type="InterPro" id="IPR024571">
    <property type="entry name" value="ERAP1-like_C_dom"/>
</dbReference>
<dbReference type="InterPro" id="IPR014782">
    <property type="entry name" value="Peptidase_M1_dom"/>
</dbReference>
<dbReference type="Pfam" id="PF17900">
    <property type="entry name" value="Peptidase_M1_N"/>
    <property type="match status" value="1"/>
</dbReference>
<reference evidence="15 16" key="1">
    <citation type="submission" date="2016-02" db="EMBL/GenBank/DDBJ databases">
        <title>Complete genome sequence and transcriptome regulation of the pentose utilising yeast Sugiyamaella lignohabitans.</title>
        <authorList>
            <person name="Bellasio M."/>
            <person name="Peymann A."/>
            <person name="Valli M."/>
            <person name="Sipitzky M."/>
            <person name="Graf A."/>
            <person name="Sauer M."/>
            <person name="Marx H."/>
            <person name="Mattanovich D."/>
        </authorList>
    </citation>
    <scope>NUCLEOTIDE SEQUENCE [LARGE SCALE GENOMIC DNA]</scope>
    <source>
        <strain evidence="15 16">CBS 10342</strain>
    </source>
</reference>
<feature type="domain" description="ERAP1-like C-terminal" evidence="13">
    <location>
        <begin position="554"/>
        <end position="873"/>
    </location>
</feature>
<feature type="domain" description="Aminopeptidase N-like N-terminal" evidence="14">
    <location>
        <begin position="12"/>
        <end position="221"/>
    </location>
</feature>
<dbReference type="RefSeq" id="XP_018735929.1">
    <property type="nucleotide sequence ID" value="XM_018878647.1"/>
</dbReference>
<dbReference type="PRINTS" id="PR00756">
    <property type="entry name" value="ALADIPTASE"/>
</dbReference>
<evidence type="ECO:0000256" key="1">
    <source>
        <dbReference type="ARBA" id="ARBA00010136"/>
    </source>
</evidence>
<keyword evidence="16" id="KW-1185">Reference proteome</keyword>
<feature type="binding site" evidence="9">
    <location>
        <position position="356"/>
    </location>
    <ligand>
        <name>Zn(2+)</name>
        <dbReference type="ChEBI" id="CHEBI:29105"/>
        <note>catalytic</note>
    </ligand>
</feature>
<dbReference type="KEGG" id="slb:AWJ20_1743"/>